<dbReference type="RefSeq" id="WP_207868953.1">
    <property type="nucleotide sequence ID" value="NZ_CP062222.1"/>
</dbReference>
<evidence type="ECO:0000313" key="3">
    <source>
        <dbReference type="Proteomes" id="UP000663918"/>
    </source>
</evidence>
<evidence type="ECO:0000256" key="1">
    <source>
        <dbReference type="SAM" id="MobiDB-lite"/>
    </source>
</evidence>
<accession>A0A975BZ65</accession>
<gene>
    <name evidence="2" type="ORF">IFJ75_14670</name>
</gene>
<dbReference type="AlphaFoldDB" id="A0A975BZ65"/>
<dbReference type="KEGG" id="bgoe:IFJ75_14670"/>
<feature type="compositionally biased region" description="Polar residues" evidence="1">
    <location>
        <begin position="1"/>
        <end position="10"/>
    </location>
</feature>
<name>A0A975BZ65_9CAUL</name>
<sequence>MGFKPGSNTGRNGGIFQEVGPRGGSKPNYAAVPDNHRLPPTTAPGSTWKPTHRTPNSTR</sequence>
<feature type="compositionally biased region" description="Polar residues" evidence="1">
    <location>
        <begin position="43"/>
        <end position="59"/>
    </location>
</feature>
<organism evidence="2 3">
    <name type="scientific">Brevundimonas goettingensis</name>
    <dbReference type="NCBI Taxonomy" id="2774190"/>
    <lineage>
        <taxon>Bacteria</taxon>
        <taxon>Pseudomonadati</taxon>
        <taxon>Pseudomonadota</taxon>
        <taxon>Alphaproteobacteria</taxon>
        <taxon>Caulobacterales</taxon>
        <taxon>Caulobacteraceae</taxon>
        <taxon>Brevundimonas</taxon>
    </lineage>
</organism>
<reference evidence="2" key="1">
    <citation type="submission" date="2020-09" db="EMBL/GenBank/DDBJ databases">
        <title>Brevundimonas sp. LVF2 isolated from a puddle in Goettingen, Germany.</title>
        <authorList>
            <person name="Friedrich I."/>
            <person name="Klassen A."/>
            <person name="Hannes N."/>
            <person name="Schneider D."/>
            <person name="Hertel R."/>
            <person name="Daniel R."/>
        </authorList>
    </citation>
    <scope>NUCLEOTIDE SEQUENCE</scope>
    <source>
        <strain evidence="2">LVF2</strain>
    </source>
</reference>
<feature type="region of interest" description="Disordered" evidence="1">
    <location>
        <begin position="1"/>
        <end position="59"/>
    </location>
</feature>
<dbReference type="Proteomes" id="UP000663918">
    <property type="component" value="Chromosome"/>
</dbReference>
<proteinExistence type="predicted"/>
<keyword evidence="3" id="KW-1185">Reference proteome</keyword>
<protein>
    <submittedName>
        <fullName evidence="2">Uncharacterized protein</fullName>
    </submittedName>
</protein>
<dbReference type="EMBL" id="CP062222">
    <property type="protein sequence ID" value="QTC90508.1"/>
    <property type="molecule type" value="Genomic_DNA"/>
</dbReference>
<evidence type="ECO:0000313" key="2">
    <source>
        <dbReference type="EMBL" id="QTC90508.1"/>
    </source>
</evidence>